<organism evidence="2 3">
    <name type="scientific">Pendulispora rubella</name>
    <dbReference type="NCBI Taxonomy" id="2741070"/>
    <lineage>
        <taxon>Bacteria</taxon>
        <taxon>Pseudomonadati</taxon>
        <taxon>Myxococcota</taxon>
        <taxon>Myxococcia</taxon>
        <taxon>Myxococcales</taxon>
        <taxon>Sorangiineae</taxon>
        <taxon>Pendulisporaceae</taxon>
        <taxon>Pendulispora</taxon>
    </lineage>
</organism>
<dbReference type="PANTHER" id="PTHR22642">
    <property type="entry name" value="IMIDAZOLONEPROPIONASE"/>
    <property type="match status" value="1"/>
</dbReference>
<dbReference type="InterPro" id="IPR011059">
    <property type="entry name" value="Metal-dep_hydrolase_composite"/>
</dbReference>
<dbReference type="EMBL" id="CP089983">
    <property type="protein sequence ID" value="WXB10038.1"/>
    <property type="molecule type" value="Genomic_DNA"/>
</dbReference>
<sequence length="560" mass="59687">MTALHVIQNADVRTMDASGRRADAVAWRDGKIVAVGTLAEVTSADATIWDAGGATVLPGFVDAHHHAFLATLMDGGVQLRPPAVRTIGDLQRALAAASAQLPPGEWLLGQGWDESVLVERRAPTRRELDDAVPDRPLLAFHYSCHRALANSRALEAAGIDKHTPDPSGGLISRGRDGVPDGLLIERGISRVEIAARVPHTEAQAEDFFARLGQHHGALLAAGITRIADAAVPADLMVLYREAARRGFLRVPTVMMPVSARGTFEEPWDVLDGPVTGEEEGLLTVGALKLIFDGAPVCAMCVGWRQMAGALVNTLAMGLRQRSFDSMRTMTSARLRFGRTGVRTGINIYRREEARAIIRAATERGFAVATHAIGNDAVDIAVSAYEATGSALSRKRAPRIEHAVFLSRDLVARMADAGVLVVAQPHFLSLPAMSTAARIPGLANTALRWLLDAKIKVAGSSDYPVASFDPLDGIRSAVQRRTGGGHVHEPDQRIDLDEALTMYTRTAAEACGALDRCGTLEAGKRADIVVLDGPLAAADRLQSARVRATVLGGEVVFGELS</sequence>
<dbReference type="PANTHER" id="PTHR22642:SF2">
    <property type="entry name" value="PROTEIN LONG AFTER FAR-RED 3"/>
    <property type="match status" value="1"/>
</dbReference>
<keyword evidence="3" id="KW-1185">Reference proteome</keyword>
<dbReference type="SUPFAM" id="SSF51556">
    <property type="entry name" value="Metallo-dependent hydrolases"/>
    <property type="match status" value="1"/>
</dbReference>
<dbReference type="Gene3D" id="3.10.310.70">
    <property type="match status" value="1"/>
</dbReference>
<accession>A0ABZ2LGH8</accession>
<gene>
    <name evidence="2" type="ORF">LVJ94_22775</name>
</gene>
<dbReference type="Gene3D" id="3.20.20.140">
    <property type="entry name" value="Metal-dependent hydrolases"/>
    <property type="match status" value="1"/>
</dbReference>
<dbReference type="InterPro" id="IPR033932">
    <property type="entry name" value="YtcJ-like"/>
</dbReference>
<reference evidence="2" key="1">
    <citation type="submission" date="2021-12" db="EMBL/GenBank/DDBJ databases">
        <title>Discovery of the Pendulisporaceae a myxobacterial family with distinct sporulation behavior and unique specialized metabolism.</title>
        <authorList>
            <person name="Garcia R."/>
            <person name="Popoff A."/>
            <person name="Bader C.D."/>
            <person name="Loehr J."/>
            <person name="Walesch S."/>
            <person name="Walt C."/>
            <person name="Boldt J."/>
            <person name="Bunk B."/>
            <person name="Haeckl F.J.F.P.J."/>
            <person name="Gunesch A.P."/>
            <person name="Birkelbach J."/>
            <person name="Nuebel U."/>
            <person name="Pietschmann T."/>
            <person name="Bach T."/>
            <person name="Mueller R."/>
        </authorList>
    </citation>
    <scope>NUCLEOTIDE SEQUENCE</scope>
    <source>
        <strain evidence="2">MSr11367</strain>
    </source>
</reference>
<name>A0ABZ2LGH8_9BACT</name>
<dbReference type="SUPFAM" id="SSF51338">
    <property type="entry name" value="Composite domain of metallo-dependent hydrolases"/>
    <property type="match status" value="1"/>
</dbReference>
<dbReference type="InterPro" id="IPR032466">
    <property type="entry name" value="Metal_Hydrolase"/>
</dbReference>
<evidence type="ECO:0000259" key="1">
    <source>
        <dbReference type="Pfam" id="PF07969"/>
    </source>
</evidence>
<dbReference type="Pfam" id="PF07969">
    <property type="entry name" value="Amidohydro_3"/>
    <property type="match status" value="1"/>
</dbReference>
<dbReference type="Gene3D" id="2.30.40.10">
    <property type="entry name" value="Urease, subunit C, domain 1"/>
    <property type="match status" value="1"/>
</dbReference>
<dbReference type="CDD" id="cd01300">
    <property type="entry name" value="YtcJ_like"/>
    <property type="match status" value="1"/>
</dbReference>
<dbReference type="Proteomes" id="UP001374803">
    <property type="component" value="Chromosome"/>
</dbReference>
<dbReference type="RefSeq" id="WP_394839716.1">
    <property type="nucleotide sequence ID" value="NZ_CP089929.1"/>
</dbReference>
<protein>
    <submittedName>
        <fullName evidence="2">Amidohydrolase</fullName>
    </submittedName>
</protein>
<dbReference type="InterPro" id="IPR013108">
    <property type="entry name" value="Amidohydro_3"/>
</dbReference>
<proteinExistence type="predicted"/>
<evidence type="ECO:0000313" key="2">
    <source>
        <dbReference type="EMBL" id="WXB10038.1"/>
    </source>
</evidence>
<feature type="domain" description="Amidohydrolase 3" evidence="1">
    <location>
        <begin position="49"/>
        <end position="556"/>
    </location>
</feature>
<evidence type="ECO:0000313" key="3">
    <source>
        <dbReference type="Proteomes" id="UP001374803"/>
    </source>
</evidence>